<sequence>MPFLVKISTATRSKWVFNLLHQTWMQPWVLMQQRKHAGTANLLKMVVAFIFFSSYSGLPDFLLGLRLYFRGKTFLVLEP</sequence>
<evidence type="ECO:0000256" key="1">
    <source>
        <dbReference type="SAM" id="Phobius"/>
    </source>
</evidence>
<keyword evidence="1" id="KW-0472">Membrane</keyword>
<dbReference type="EMBL" id="AM469349">
    <property type="protein sequence ID" value="CAN63792.1"/>
    <property type="molecule type" value="Genomic_DNA"/>
</dbReference>
<keyword evidence="1" id="KW-1133">Transmembrane helix</keyword>
<evidence type="ECO:0000313" key="2">
    <source>
        <dbReference type="EMBL" id="CAN63792.1"/>
    </source>
</evidence>
<accession>A5BSG9</accession>
<proteinExistence type="predicted"/>
<name>A5BSG9_VITVI</name>
<gene>
    <name evidence="2" type="ORF">VITISV_037982</name>
</gene>
<reference evidence="2" key="1">
    <citation type="journal article" date="2007" name="PLoS ONE">
        <title>The first genome sequence of an elite grapevine cultivar (Pinot noir Vitis vinifera L.): coping with a highly heterozygous genome.</title>
        <authorList>
            <person name="Velasco R."/>
            <person name="Zharkikh A."/>
            <person name="Troggio M."/>
            <person name="Cartwright D.A."/>
            <person name="Cestaro A."/>
            <person name="Pruss D."/>
            <person name="Pindo M."/>
            <person name="FitzGerald L.M."/>
            <person name="Vezzulli S."/>
            <person name="Reid J."/>
            <person name="Malacarne G."/>
            <person name="Iliev D."/>
            <person name="Coppola G."/>
            <person name="Wardell B."/>
            <person name="Micheletti D."/>
            <person name="Macalma T."/>
            <person name="Facci M."/>
            <person name="Mitchell J.T."/>
            <person name="Perazzolli M."/>
            <person name="Eldredge G."/>
            <person name="Gatto P."/>
            <person name="Oyzerski R."/>
            <person name="Moretto M."/>
            <person name="Gutin N."/>
            <person name="Stefanini M."/>
            <person name="Chen Y."/>
            <person name="Segala C."/>
            <person name="Davenport C."/>
            <person name="Dematte L."/>
            <person name="Mraz A."/>
            <person name="Battilana J."/>
            <person name="Stormo K."/>
            <person name="Costa F."/>
            <person name="Tao Q."/>
            <person name="Si-Ammour A."/>
            <person name="Harkins T."/>
            <person name="Lackey A."/>
            <person name="Perbost C."/>
            <person name="Taillon B."/>
            <person name="Stella A."/>
            <person name="Solovyev V."/>
            <person name="Fawcett J.A."/>
            <person name="Sterck L."/>
            <person name="Vandepoele K."/>
            <person name="Grando S.M."/>
            <person name="Toppo S."/>
            <person name="Moser C."/>
            <person name="Lanchbury J."/>
            <person name="Bogden R."/>
            <person name="Skolnick M."/>
            <person name="Sgaramella V."/>
            <person name="Bhatnagar S.K."/>
            <person name="Fontana P."/>
            <person name="Gutin A."/>
            <person name="Van de Peer Y."/>
            <person name="Salamini F."/>
            <person name="Viola R."/>
        </authorList>
    </citation>
    <scope>NUCLEOTIDE SEQUENCE</scope>
</reference>
<protein>
    <submittedName>
        <fullName evidence="2">Uncharacterized protein</fullName>
    </submittedName>
</protein>
<keyword evidence="1" id="KW-0812">Transmembrane</keyword>
<organism evidence="2">
    <name type="scientific">Vitis vinifera</name>
    <name type="common">Grape</name>
    <dbReference type="NCBI Taxonomy" id="29760"/>
    <lineage>
        <taxon>Eukaryota</taxon>
        <taxon>Viridiplantae</taxon>
        <taxon>Streptophyta</taxon>
        <taxon>Embryophyta</taxon>
        <taxon>Tracheophyta</taxon>
        <taxon>Spermatophyta</taxon>
        <taxon>Magnoliopsida</taxon>
        <taxon>eudicotyledons</taxon>
        <taxon>Gunneridae</taxon>
        <taxon>Pentapetalae</taxon>
        <taxon>rosids</taxon>
        <taxon>Vitales</taxon>
        <taxon>Vitaceae</taxon>
        <taxon>Viteae</taxon>
        <taxon>Vitis</taxon>
    </lineage>
</organism>
<dbReference type="AlphaFoldDB" id="A5BSG9"/>
<feature type="transmembrane region" description="Helical" evidence="1">
    <location>
        <begin position="42"/>
        <end position="69"/>
    </location>
</feature>